<dbReference type="Pfam" id="PF00538">
    <property type="entry name" value="Linker_histone"/>
    <property type="match status" value="1"/>
</dbReference>
<feature type="region of interest" description="Disordered" evidence="4">
    <location>
        <begin position="63"/>
        <end position="210"/>
    </location>
</feature>
<name>A0AAD8S3V9_LOLMU</name>
<proteinExistence type="predicted"/>
<dbReference type="EMBL" id="JAUUTY010000004">
    <property type="protein sequence ID" value="KAK1645074.1"/>
    <property type="molecule type" value="Genomic_DNA"/>
</dbReference>
<dbReference type="GO" id="GO:0005730">
    <property type="term" value="C:nucleolus"/>
    <property type="evidence" value="ECO:0007669"/>
    <property type="project" value="TreeGrafter"/>
</dbReference>
<dbReference type="InterPro" id="IPR005818">
    <property type="entry name" value="Histone_H1/H5_H15"/>
</dbReference>
<feature type="compositionally biased region" description="Acidic residues" evidence="4">
    <location>
        <begin position="77"/>
        <end position="95"/>
    </location>
</feature>
<sequence>MIVEAIASLREDNGSSQAAIARRIEAAHGAAGHLPPSHPALVAAHLSRMAAAAELVAVAGGKYALPTPPSRCPAVQDAEEVVDDDEPEYDDDSSPDDAPPPPPPPQPPAKRGRGRPPKVRPPGFPVSAPAGTPIGAPTITNGLTVPAAAPAAPRRRGRPPKPRDPLAPPKVARPRGRPRKNPLPDGMVQIPRPGSTAAKPRAQFAEVGFV</sequence>
<dbReference type="InterPro" id="IPR017956">
    <property type="entry name" value="AT_hook_DNA-bd_motif"/>
</dbReference>
<comment type="subcellular location">
    <subcellularLocation>
        <location evidence="1">Nucleus</location>
    </subcellularLocation>
</comment>
<dbReference type="GO" id="GO:0031492">
    <property type="term" value="F:nucleosomal DNA binding"/>
    <property type="evidence" value="ECO:0007669"/>
    <property type="project" value="TreeGrafter"/>
</dbReference>
<dbReference type="Gene3D" id="1.10.10.10">
    <property type="entry name" value="Winged helix-like DNA-binding domain superfamily/Winged helix DNA-binding domain"/>
    <property type="match status" value="1"/>
</dbReference>
<dbReference type="PANTHER" id="PTHR11467">
    <property type="entry name" value="HISTONE H1"/>
    <property type="match status" value="1"/>
</dbReference>
<dbReference type="GO" id="GO:0003690">
    <property type="term" value="F:double-stranded DNA binding"/>
    <property type="evidence" value="ECO:0007669"/>
    <property type="project" value="TreeGrafter"/>
</dbReference>
<keyword evidence="7" id="KW-1185">Reference proteome</keyword>
<evidence type="ECO:0000259" key="5">
    <source>
        <dbReference type="PROSITE" id="PS51504"/>
    </source>
</evidence>
<dbReference type="GO" id="GO:0030261">
    <property type="term" value="P:chromosome condensation"/>
    <property type="evidence" value="ECO:0007669"/>
    <property type="project" value="TreeGrafter"/>
</dbReference>
<dbReference type="SUPFAM" id="SSF46785">
    <property type="entry name" value="Winged helix' DNA-binding domain"/>
    <property type="match status" value="1"/>
</dbReference>
<gene>
    <name evidence="6" type="ORF">QYE76_062879</name>
</gene>
<evidence type="ECO:0000256" key="1">
    <source>
        <dbReference type="ARBA" id="ARBA00004123"/>
    </source>
</evidence>
<dbReference type="AlphaFoldDB" id="A0AAD8S3V9"/>
<evidence type="ECO:0000256" key="2">
    <source>
        <dbReference type="ARBA" id="ARBA00023125"/>
    </source>
</evidence>
<feature type="compositionally biased region" description="Pro residues" evidence="4">
    <location>
        <begin position="97"/>
        <end position="108"/>
    </location>
</feature>
<dbReference type="SMART" id="SM00384">
    <property type="entry name" value="AT_hook"/>
    <property type="match status" value="3"/>
</dbReference>
<dbReference type="PANTHER" id="PTHR11467:SF29">
    <property type="entry name" value="OS03G0711600 PROTEIN"/>
    <property type="match status" value="1"/>
</dbReference>
<dbReference type="GO" id="GO:0045910">
    <property type="term" value="P:negative regulation of DNA recombination"/>
    <property type="evidence" value="ECO:0007669"/>
    <property type="project" value="TreeGrafter"/>
</dbReference>
<dbReference type="GO" id="GO:0000786">
    <property type="term" value="C:nucleosome"/>
    <property type="evidence" value="ECO:0007669"/>
    <property type="project" value="InterPro"/>
</dbReference>
<protein>
    <recommendedName>
        <fullName evidence="5">H15 domain-containing protein</fullName>
    </recommendedName>
</protein>
<dbReference type="GO" id="GO:0006334">
    <property type="term" value="P:nucleosome assembly"/>
    <property type="evidence" value="ECO:0007669"/>
    <property type="project" value="InterPro"/>
</dbReference>
<feature type="domain" description="H15" evidence="5">
    <location>
        <begin position="1"/>
        <end position="67"/>
    </location>
</feature>
<evidence type="ECO:0000313" key="6">
    <source>
        <dbReference type="EMBL" id="KAK1645074.1"/>
    </source>
</evidence>
<evidence type="ECO:0000313" key="7">
    <source>
        <dbReference type="Proteomes" id="UP001231189"/>
    </source>
</evidence>
<dbReference type="SMART" id="SM00526">
    <property type="entry name" value="H15"/>
    <property type="match status" value="1"/>
</dbReference>
<dbReference type="PROSITE" id="PS51504">
    <property type="entry name" value="H15"/>
    <property type="match status" value="1"/>
</dbReference>
<keyword evidence="3" id="KW-0539">Nucleus</keyword>
<organism evidence="6 7">
    <name type="scientific">Lolium multiflorum</name>
    <name type="common">Italian ryegrass</name>
    <name type="synonym">Lolium perenne subsp. multiflorum</name>
    <dbReference type="NCBI Taxonomy" id="4521"/>
    <lineage>
        <taxon>Eukaryota</taxon>
        <taxon>Viridiplantae</taxon>
        <taxon>Streptophyta</taxon>
        <taxon>Embryophyta</taxon>
        <taxon>Tracheophyta</taxon>
        <taxon>Spermatophyta</taxon>
        <taxon>Magnoliopsida</taxon>
        <taxon>Liliopsida</taxon>
        <taxon>Poales</taxon>
        <taxon>Poaceae</taxon>
        <taxon>BOP clade</taxon>
        <taxon>Pooideae</taxon>
        <taxon>Poodae</taxon>
        <taxon>Poeae</taxon>
        <taxon>Poeae Chloroplast Group 2 (Poeae type)</taxon>
        <taxon>Loliodinae</taxon>
        <taxon>Loliinae</taxon>
        <taxon>Lolium</taxon>
    </lineage>
</organism>
<dbReference type="InterPro" id="IPR036390">
    <property type="entry name" value="WH_DNA-bd_sf"/>
</dbReference>
<evidence type="ECO:0000256" key="4">
    <source>
        <dbReference type="SAM" id="MobiDB-lite"/>
    </source>
</evidence>
<comment type="caution">
    <text evidence="6">The sequence shown here is derived from an EMBL/GenBank/DDBJ whole genome shotgun (WGS) entry which is preliminary data.</text>
</comment>
<evidence type="ECO:0000256" key="3">
    <source>
        <dbReference type="ARBA" id="ARBA00023242"/>
    </source>
</evidence>
<dbReference type="InterPro" id="IPR036388">
    <property type="entry name" value="WH-like_DNA-bd_sf"/>
</dbReference>
<reference evidence="6" key="1">
    <citation type="submission" date="2023-07" db="EMBL/GenBank/DDBJ databases">
        <title>A chromosome-level genome assembly of Lolium multiflorum.</title>
        <authorList>
            <person name="Chen Y."/>
            <person name="Copetti D."/>
            <person name="Kolliker R."/>
            <person name="Studer B."/>
        </authorList>
    </citation>
    <scope>NUCLEOTIDE SEQUENCE</scope>
    <source>
        <strain evidence="6">02402/16</strain>
        <tissue evidence="6">Leaf</tissue>
    </source>
</reference>
<accession>A0AAD8S3V9</accession>
<dbReference type="Proteomes" id="UP001231189">
    <property type="component" value="Unassembled WGS sequence"/>
</dbReference>
<keyword evidence="2" id="KW-0238">DNA-binding</keyword>
<dbReference type="PRINTS" id="PR00929">
    <property type="entry name" value="ATHOOK"/>
</dbReference>